<dbReference type="InterPro" id="IPR002523">
    <property type="entry name" value="MgTranspt_CorA/ZnTranspt_ZntB"/>
</dbReference>
<evidence type="ECO:0000256" key="8">
    <source>
        <dbReference type="RuleBase" id="RU362010"/>
    </source>
</evidence>
<dbReference type="PANTHER" id="PTHR46494:SF1">
    <property type="entry name" value="CORA FAMILY METAL ION TRANSPORTER (EUROFUNG)"/>
    <property type="match status" value="1"/>
</dbReference>
<keyword evidence="7 8" id="KW-0472">Membrane</keyword>
<evidence type="ECO:0000256" key="4">
    <source>
        <dbReference type="ARBA" id="ARBA00022475"/>
    </source>
</evidence>
<keyword evidence="3 8" id="KW-0813">Transport</keyword>
<dbReference type="AlphaFoldDB" id="A0A5C6AQS8"/>
<protein>
    <recommendedName>
        <fullName evidence="8">Magnesium transport protein CorA</fullName>
    </recommendedName>
</protein>
<dbReference type="RefSeq" id="WP_146577048.1">
    <property type="nucleotide sequence ID" value="NZ_SJPM01000002.1"/>
</dbReference>
<comment type="caution">
    <text evidence="9">The sequence shown here is derived from an EMBL/GenBank/DDBJ whole genome shotgun (WGS) entry which is preliminary data.</text>
</comment>
<evidence type="ECO:0000256" key="5">
    <source>
        <dbReference type="ARBA" id="ARBA00022692"/>
    </source>
</evidence>
<dbReference type="EMBL" id="SJPM01000002">
    <property type="protein sequence ID" value="TWU01821.1"/>
    <property type="molecule type" value="Genomic_DNA"/>
</dbReference>
<dbReference type="GO" id="GO:0000287">
    <property type="term" value="F:magnesium ion binding"/>
    <property type="evidence" value="ECO:0007669"/>
    <property type="project" value="TreeGrafter"/>
</dbReference>
<keyword evidence="10" id="KW-1185">Reference proteome</keyword>
<organism evidence="9 10">
    <name type="scientific">Neorhodopirellula pilleata</name>
    <dbReference type="NCBI Taxonomy" id="2714738"/>
    <lineage>
        <taxon>Bacteria</taxon>
        <taxon>Pseudomonadati</taxon>
        <taxon>Planctomycetota</taxon>
        <taxon>Planctomycetia</taxon>
        <taxon>Pirellulales</taxon>
        <taxon>Pirellulaceae</taxon>
        <taxon>Neorhodopirellula</taxon>
    </lineage>
</organism>
<comment type="function">
    <text evidence="8">Mediates influx of magnesium ions.</text>
</comment>
<keyword evidence="4 8" id="KW-1003">Cell membrane</keyword>
<keyword evidence="5 8" id="KW-0812">Transmembrane</keyword>
<proteinExistence type="inferred from homology"/>
<dbReference type="GO" id="GO:0005886">
    <property type="term" value="C:plasma membrane"/>
    <property type="evidence" value="ECO:0007669"/>
    <property type="project" value="UniProtKB-SubCell"/>
</dbReference>
<dbReference type="Proteomes" id="UP000316213">
    <property type="component" value="Unassembled WGS sequence"/>
</dbReference>
<evidence type="ECO:0000256" key="1">
    <source>
        <dbReference type="ARBA" id="ARBA00004651"/>
    </source>
</evidence>
<feature type="transmembrane region" description="Helical" evidence="8">
    <location>
        <begin position="269"/>
        <end position="287"/>
    </location>
</feature>
<dbReference type="InterPro" id="IPR045861">
    <property type="entry name" value="CorA_cytoplasmic_dom"/>
</dbReference>
<evidence type="ECO:0000256" key="3">
    <source>
        <dbReference type="ARBA" id="ARBA00022448"/>
    </source>
</evidence>
<dbReference type="GO" id="GO:0050897">
    <property type="term" value="F:cobalt ion binding"/>
    <property type="evidence" value="ECO:0007669"/>
    <property type="project" value="TreeGrafter"/>
</dbReference>
<name>A0A5C6AQS8_9BACT</name>
<dbReference type="GO" id="GO:0015095">
    <property type="term" value="F:magnesium ion transmembrane transporter activity"/>
    <property type="evidence" value="ECO:0007669"/>
    <property type="project" value="UniProtKB-UniRule"/>
</dbReference>
<evidence type="ECO:0000256" key="7">
    <source>
        <dbReference type="ARBA" id="ARBA00023136"/>
    </source>
</evidence>
<evidence type="ECO:0000313" key="10">
    <source>
        <dbReference type="Proteomes" id="UP000316213"/>
    </source>
</evidence>
<keyword evidence="8" id="KW-0460">Magnesium</keyword>
<dbReference type="OrthoDB" id="9803416at2"/>
<keyword evidence="6 8" id="KW-1133">Transmembrane helix</keyword>
<comment type="subcellular location">
    <subcellularLocation>
        <location evidence="1">Cell membrane</location>
        <topology evidence="1">Multi-pass membrane protein</topology>
    </subcellularLocation>
    <subcellularLocation>
        <location evidence="8">Membrane</location>
        <topology evidence="8">Multi-pass membrane protein</topology>
    </subcellularLocation>
</comment>
<dbReference type="PANTHER" id="PTHR46494">
    <property type="entry name" value="CORA FAMILY METAL ION TRANSPORTER (EUROFUNG)"/>
    <property type="match status" value="1"/>
</dbReference>
<evidence type="ECO:0000313" key="9">
    <source>
        <dbReference type="EMBL" id="TWU01821.1"/>
    </source>
</evidence>
<evidence type="ECO:0000256" key="2">
    <source>
        <dbReference type="ARBA" id="ARBA00009765"/>
    </source>
</evidence>
<dbReference type="NCBIfam" id="TIGR00383">
    <property type="entry name" value="corA"/>
    <property type="match status" value="1"/>
</dbReference>
<dbReference type="CDD" id="cd12822">
    <property type="entry name" value="TmCorA-like"/>
    <property type="match status" value="1"/>
</dbReference>
<dbReference type="InterPro" id="IPR004488">
    <property type="entry name" value="Mg/Co-transport_prot_CorA"/>
</dbReference>
<accession>A0A5C6AQS8</accession>
<comment type="similarity">
    <text evidence="2 8">Belongs to the CorA metal ion transporter (MIT) (TC 1.A.35) family.</text>
</comment>
<dbReference type="Gene3D" id="1.20.58.340">
    <property type="entry name" value="Magnesium transport protein CorA, transmembrane region"/>
    <property type="match status" value="2"/>
</dbReference>
<keyword evidence="8" id="KW-0406">Ion transport</keyword>
<sequence length="325" mass="37155">MMRTLEFETKGEIQGKAKESVGDEFAHSPKQDALIWIDIEAPTESELAMLANRFGFHPLEIEDCTHFDQRPKLEDYDDHLFIVTHGFCLLSTMADEAHIQELHSFLGKNYLVTVHDEPSPSLNGVWSRLAADATAARRGVDFIRYLIADAVVDSMFPVIDRLAIEIEGIEEALLNQGSTAANLKEMLRLKRQLISMRRVLPQQRDVLSQLSKREGGFISEKTSPYLRDVYDHLLRINESIELNRELLGNVLDAFQWVVSQRTNDIMKRLTIVSAIFLPLTFITGFFGQNFESLPFDSKGWMSAMLVSCAIVPVTMLWFFLRSRWL</sequence>
<dbReference type="Gene3D" id="3.30.460.20">
    <property type="entry name" value="CorA soluble domain-like"/>
    <property type="match status" value="1"/>
</dbReference>
<gene>
    <name evidence="8 9" type="primary">corA</name>
    <name evidence="9" type="ORF">Pla100_15570</name>
</gene>
<evidence type="ECO:0000256" key="6">
    <source>
        <dbReference type="ARBA" id="ARBA00022989"/>
    </source>
</evidence>
<dbReference type="InterPro" id="IPR045863">
    <property type="entry name" value="CorA_TM1_TM2"/>
</dbReference>
<dbReference type="Pfam" id="PF01544">
    <property type="entry name" value="CorA"/>
    <property type="match status" value="1"/>
</dbReference>
<reference evidence="9 10" key="1">
    <citation type="submission" date="2019-02" db="EMBL/GenBank/DDBJ databases">
        <title>Deep-cultivation of Planctomycetes and their phenomic and genomic characterization uncovers novel biology.</title>
        <authorList>
            <person name="Wiegand S."/>
            <person name="Jogler M."/>
            <person name="Boedeker C."/>
            <person name="Pinto D."/>
            <person name="Vollmers J."/>
            <person name="Rivas-Marin E."/>
            <person name="Kohn T."/>
            <person name="Peeters S.H."/>
            <person name="Heuer A."/>
            <person name="Rast P."/>
            <person name="Oberbeckmann S."/>
            <person name="Bunk B."/>
            <person name="Jeske O."/>
            <person name="Meyerdierks A."/>
            <person name="Storesund J.E."/>
            <person name="Kallscheuer N."/>
            <person name="Luecker S."/>
            <person name="Lage O.M."/>
            <person name="Pohl T."/>
            <person name="Merkel B.J."/>
            <person name="Hornburger P."/>
            <person name="Mueller R.-W."/>
            <person name="Bruemmer F."/>
            <person name="Labrenz M."/>
            <person name="Spormann A.M."/>
            <person name="Op Den Camp H."/>
            <person name="Overmann J."/>
            <person name="Amann R."/>
            <person name="Jetten M.S.M."/>
            <person name="Mascher T."/>
            <person name="Medema M.H."/>
            <person name="Devos D.P."/>
            <person name="Kaster A.-K."/>
            <person name="Ovreas L."/>
            <person name="Rohde M."/>
            <person name="Galperin M.Y."/>
            <person name="Jogler C."/>
        </authorList>
    </citation>
    <scope>NUCLEOTIDE SEQUENCE [LARGE SCALE GENOMIC DNA]</scope>
    <source>
        <strain evidence="9 10">Pla100</strain>
    </source>
</reference>
<dbReference type="SUPFAM" id="SSF144083">
    <property type="entry name" value="Magnesium transport protein CorA, transmembrane region"/>
    <property type="match status" value="1"/>
</dbReference>
<dbReference type="SUPFAM" id="SSF143865">
    <property type="entry name" value="CorA soluble domain-like"/>
    <property type="match status" value="1"/>
</dbReference>
<dbReference type="GO" id="GO:0015087">
    <property type="term" value="F:cobalt ion transmembrane transporter activity"/>
    <property type="evidence" value="ECO:0007669"/>
    <property type="project" value="UniProtKB-UniRule"/>
</dbReference>
<feature type="transmembrane region" description="Helical" evidence="8">
    <location>
        <begin position="299"/>
        <end position="320"/>
    </location>
</feature>